<evidence type="ECO:0000313" key="2">
    <source>
        <dbReference type="Proteomes" id="UP001172687"/>
    </source>
</evidence>
<keyword evidence="2" id="KW-1185">Reference proteome</keyword>
<comment type="caution">
    <text evidence="1">The sequence shown here is derived from an EMBL/GenBank/DDBJ whole genome shotgun (WGS) entry which is preliminary data.</text>
</comment>
<evidence type="ECO:0008006" key="3">
    <source>
        <dbReference type="Google" id="ProtNLM"/>
    </source>
</evidence>
<dbReference type="PANTHER" id="PTHR47197:SF3">
    <property type="entry name" value="DIHYDRO-HEME D1 DEHYDROGENASE"/>
    <property type="match status" value="1"/>
</dbReference>
<reference evidence="1" key="1">
    <citation type="submission" date="2023-07" db="EMBL/GenBank/DDBJ databases">
        <title>Degradation of tert-butanol by M. austroafricanum TBA100.</title>
        <authorList>
            <person name="Helbich S."/>
            <person name="Vainshtein Y."/>
        </authorList>
    </citation>
    <scope>NUCLEOTIDE SEQUENCE</scope>
    <source>
        <strain evidence="1">TBA100</strain>
    </source>
</reference>
<dbReference type="InterPro" id="IPR051200">
    <property type="entry name" value="Host-pathogen_enzymatic-act"/>
</dbReference>
<dbReference type="Gene3D" id="2.130.10.10">
    <property type="entry name" value="YVTN repeat-like/Quinoprotein amine dehydrogenase"/>
    <property type="match status" value="2"/>
</dbReference>
<dbReference type="Proteomes" id="UP001172687">
    <property type="component" value="Unassembled WGS sequence"/>
</dbReference>
<gene>
    <name evidence="1" type="ORF">QYF68_30615</name>
</gene>
<dbReference type="SUPFAM" id="SSF51004">
    <property type="entry name" value="C-terminal (heme d1) domain of cytochrome cd1-nitrite reductase"/>
    <property type="match status" value="1"/>
</dbReference>
<dbReference type="InterPro" id="IPR011964">
    <property type="entry name" value="YVTN_b-propeller_repeat"/>
</dbReference>
<organism evidence="1 2">
    <name type="scientific">Mycolicibacterium austroafricanum</name>
    <name type="common">Mycobacterium austroafricanum</name>
    <dbReference type="NCBI Taxonomy" id="39687"/>
    <lineage>
        <taxon>Bacteria</taxon>
        <taxon>Bacillati</taxon>
        <taxon>Actinomycetota</taxon>
        <taxon>Actinomycetes</taxon>
        <taxon>Mycobacteriales</taxon>
        <taxon>Mycobacteriaceae</taxon>
        <taxon>Mycolicibacterium</taxon>
    </lineage>
</organism>
<dbReference type="RefSeq" id="WP_011781849.1">
    <property type="nucleotide sequence ID" value="NZ_CP070380.1"/>
</dbReference>
<evidence type="ECO:0000313" key="1">
    <source>
        <dbReference type="EMBL" id="MDN4522141.1"/>
    </source>
</evidence>
<dbReference type="NCBIfam" id="TIGR02276">
    <property type="entry name" value="beta_rpt_yvtn"/>
    <property type="match status" value="1"/>
</dbReference>
<protein>
    <recommendedName>
        <fullName evidence="3">YncE family protein</fullName>
    </recommendedName>
</protein>
<proteinExistence type="predicted"/>
<dbReference type="PANTHER" id="PTHR47197">
    <property type="entry name" value="PROTEIN NIRF"/>
    <property type="match status" value="1"/>
</dbReference>
<sequence>MANFSVPKGRLMLNGGAGSKAASHVADEPLTEAATSDVVLERRITLGRGPVGDIAAGQGFVVMANAGDDSVSVIDPMTLAVVDTIAVDGQPVAVTASDDRAYVCVAAESHDAVCAIDLEAGTVVSTHPLASGVTALAVSPDGKRVYAGRDAQDRVDVAVIDVTAERVGTIGIGSGPAANVDALSVDPSGKRLYVAVTDAVGSRLVIVDTETSLVHRVLPIGAPIRDIAYAGGAVYVLTSDRAVGGTVHVVDLNAMRVTDRVVVGGAPTQLTMSADQTRAYIVDYDRVAVLCTLGLDVVDSLAVDARPSCVTHPADSSRLYIADYTGAVSVFSVESSIETLYSQFLATDSIALGVSRALQPTPA</sequence>
<dbReference type="InterPro" id="IPR015943">
    <property type="entry name" value="WD40/YVTN_repeat-like_dom_sf"/>
</dbReference>
<accession>A0ABT8HN07</accession>
<dbReference type="EMBL" id="JAUHTC010000098">
    <property type="protein sequence ID" value="MDN4522141.1"/>
    <property type="molecule type" value="Genomic_DNA"/>
</dbReference>
<name>A0ABT8HN07_MYCAO</name>
<dbReference type="InterPro" id="IPR011048">
    <property type="entry name" value="Haem_d1_sf"/>
</dbReference>